<evidence type="ECO:0000259" key="7">
    <source>
        <dbReference type="PROSITE" id="PS50863"/>
    </source>
</evidence>
<dbReference type="PANTHER" id="PTHR31391">
    <property type="entry name" value="B3 DOMAIN-CONTAINING PROTEIN OS11G0197600-RELATED"/>
    <property type="match status" value="1"/>
</dbReference>
<dbReference type="PROSITE" id="PS50863">
    <property type="entry name" value="B3"/>
    <property type="match status" value="2"/>
</dbReference>
<comment type="subcellular location">
    <subcellularLocation>
        <location evidence="1">Nucleus</location>
    </subcellularLocation>
</comment>
<dbReference type="Pfam" id="PF02362">
    <property type="entry name" value="B3"/>
    <property type="match status" value="2"/>
</dbReference>
<dbReference type="Gene3D" id="2.40.330.10">
    <property type="entry name" value="DNA-binding pseudobarrel domain"/>
    <property type="match status" value="2"/>
</dbReference>
<dbReference type="PANTHER" id="PTHR31391:SF121">
    <property type="entry name" value="B3 DOMAIN-CONTAINING PROTEIN OS08G0325100-RELATED"/>
    <property type="match status" value="1"/>
</dbReference>
<evidence type="ECO:0000256" key="6">
    <source>
        <dbReference type="SAM" id="MobiDB-lite"/>
    </source>
</evidence>
<proteinExistence type="predicted"/>
<name>A0ABC8YJ67_9POAL</name>
<keyword evidence="2" id="KW-0805">Transcription regulation</keyword>
<accession>A0ABC8YJ67</accession>
<keyword evidence="3" id="KW-0238">DNA-binding</keyword>
<evidence type="ECO:0000256" key="3">
    <source>
        <dbReference type="ARBA" id="ARBA00023125"/>
    </source>
</evidence>
<dbReference type="SUPFAM" id="SSF101936">
    <property type="entry name" value="DNA-binding pseudobarrel domain"/>
    <property type="match status" value="2"/>
</dbReference>
<feature type="domain" description="TF-B3" evidence="7">
    <location>
        <begin position="59"/>
        <end position="151"/>
    </location>
</feature>
<evidence type="ECO:0000256" key="5">
    <source>
        <dbReference type="ARBA" id="ARBA00023242"/>
    </source>
</evidence>
<gene>
    <name evidence="8" type="ORF">URODEC1_LOCUS34051</name>
</gene>
<dbReference type="InterPro" id="IPR015300">
    <property type="entry name" value="DNA-bd_pseudobarrel_sf"/>
</dbReference>
<evidence type="ECO:0000313" key="8">
    <source>
        <dbReference type="EMBL" id="CAL4943249.1"/>
    </source>
</evidence>
<organism evidence="8 9">
    <name type="scientific">Urochloa decumbens</name>
    <dbReference type="NCBI Taxonomy" id="240449"/>
    <lineage>
        <taxon>Eukaryota</taxon>
        <taxon>Viridiplantae</taxon>
        <taxon>Streptophyta</taxon>
        <taxon>Embryophyta</taxon>
        <taxon>Tracheophyta</taxon>
        <taxon>Spermatophyta</taxon>
        <taxon>Magnoliopsida</taxon>
        <taxon>Liliopsida</taxon>
        <taxon>Poales</taxon>
        <taxon>Poaceae</taxon>
        <taxon>PACMAD clade</taxon>
        <taxon>Panicoideae</taxon>
        <taxon>Panicodae</taxon>
        <taxon>Paniceae</taxon>
        <taxon>Melinidinae</taxon>
        <taxon>Urochloa</taxon>
    </lineage>
</organism>
<keyword evidence="9" id="KW-1185">Reference proteome</keyword>
<dbReference type="InterPro" id="IPR003340">
    <property type="entry name" value="B3_DNA-bd"/>
</dbReference>
<protein>
    <recommendedName>
        <fullName evidence="7">TF-B3 domain-containing protein</fullName>
    </recommendedName>
</protein>
<sequence length="364" mass="41800">MNSTRSERSTCSPEENISALGVCSKFSVGTCGSNMRKPGKGCKERDADYFWNDYTDDQDKHFFKVLIGDFQKRLVLPDKLALHFRDKIPRSIKLESRSGTFDVQVTKNLGRLVVQSGWELFVSAHDLKMLDFLVFKYDGISRMKVLIFGPSCCEKLPPCFVSKNSISGRVREEFIDTSSNYANLPMKTPETKKKAWKQRGGSKIVNISPSSSASESSGGLTSSEEHEAHSVPRYILPQRTSLTNMQKKKLEEKVRAICSEIPVYGCVMKKCHISGNYKNMRFSGEYSDEYLPFKERKLMLHHRGKSWEVVCRTQVQRGHRKFKRLCKGWAQFARDNNLQLGDLCLFELLKTKKYMMSLHIIREK</sequence>
<dbReference type="SMART" id="SM01019">
    <property type="entry name" value="B3"/>
    <property type="match status" value="2"/>
</dbReference>
<dbReference type="InterPro" id="IPR044837">
    <property type="entry name" value="REM16-like"/>
</dbReference>
<dbReference type="CDD" id="cd10017">
    <property type="entry name" value="B3_DNA"/>
    <property type="match status" value="2"/>
</dbReference>
<evidence type="ECO:0000313" key="9">
    <source>
        <dbReference type="Proteomes" id="UP001497457"/>
    </source>
</evidence>
<reference evidence="8 9" key="2">
    <citation type="submission" date="2024-10" db="EMBL/GenBank/DDBJ databases">
        <authorList>
            <person name="Ryan C."/>
        </authorList>
    </citation>
    <scope>NUCLEOTIDE SEQUENCE [LARGE SCALE GENOMIC DNA]</scope>
</reference>
<dbReference type="GO" id="GO:0003677">
    <property type="term" value="F:DNA binding"/>
    <property type="evidence" value="ECO:0007669"/>
    <property type="project" value="UniProtKB-KW"/>
</dbReference>
<evidence type="ECO:0000256" key="1">
    <source>
        <dbReference type="ARBA" id="ARBA00004123"/>
    </source>
</evidence>
<keyword evidence="4" id="KW-0804">Transcription</keyword>
<dbReference type="AlphaFoldDB" id="A0ABC8YJ67"/>
<keyword evidence="5" id="KW-0539">Nucleus</keyword>
<dbReference type="Proteomes" id="UP001497457">
    <property type="component" value="Chromosome 16b"/>
</dbReference>
<feature type="compositionally biased region" description="Low complexity" evidence="6">
    <location>
        <begin position="208"/>
        <end position="222"/>
    </location>
</feature>
<dbReference type="GO" id="GO:0005634">
    <property type="term" value="C:nucleus"/>
    <property type="evidence" value="ECO:0007669"/>
    <property type="project" value="UniProtKB-SubCell"/>
</dbReference>
<feature type="region of interest" description="Disordered" evidence="6">
    <location>
        <begin position="189"/>
        <end position="229"/>
    </location>
</feature>
<reference evidence="9" key="1">
    <citation type="submission" date="2024-06" db="EMBL/GenBank/DDBJ databases">
        <authorList>
            <person name="Ryan C."/>
        </authorList>
    </citation>
    <scope>NUCLEOTIDE SEQUENCE [LARGE SCALE GENOMIC DNA]</scope>
</reference>
<evidence type="ECO:0000256" key="4">
    <source>
        <dbReference type="ARBA" id="ARBA00023163"/>
    </source>
</evidence>
<dbReference type="EMBL" id="OZ075126">
    <property type="protein sequence ID" value="CAL4943249.1"/>
    <property type="molecule type" value="Genomic_DNA"/>
</dbReference>
<evidence type="ECO:0000256" key="2">
    <source>
        <dbReference type="ARBA" id="ARBA00023015"/>
    </source>
</evidence>
<feature type="domain" description="TF-B3" evidence="7">
    <location>
        <begin position="299"/>
        <end position="364"/>
    </location>
</feature>